<dbReference type="InterPro" id="IPR003439">
    <property type="entry name" value="ABC_transporter-like_ATP-bd"/>
</dbReference>
<dbReference type="InterPro" id="IPR017871">
    <property type="entry name" value="ABC_transporter-like_CS"/>
</dbReference>
<dbReference type="NCBIfam" id="TIGR01727">
    <property type="entry name" value="oligo_HPY"/>
    <property type="match status" value="1"/>
</dbReference>
<dbReference type="AlphaFoldDB" id="A0AAW9R6T5"/>
<organism evidence="6 7">
    <name type="scientific">Elongatibacter sediminis</name>
    <dbReference type="NCBI Taxonomy" id="3119006"/>
    <lineage>
        <taxon>Bacteria</taxon>
        <taxon>Pseudomonadati</taxon>
        <taxon>Pseudomonadota</taxon>
        <taxon>Gammaproteobacteria</taxon>
        <taxon>Chromatiales</taxon>
        <taxon>Wenzhouxiangellaceae</taxon>
        <taxon>Elongatibacter</taxon>
    </lineage>
</organism>
<dbReference type="EMBL" id="JAZHOG010000005">
    <property type="protein sequence ID" value="MEJ8567927.1"/>
    <property type="molecule type" value="Genomic_DNA"/>
</dbReference>
<dbReference type="Pfam" id="PF00005">
    <property type="entry name" value="ABC_tran"/>
    <property type="match status" value="1"/>
</dbReference>
<evidence type="ECO:0000256" key="2">
    <source>
        <dbReference type="ARBA" id="ARBA00022448"/>
    </source>
</evidence>
<sequence length="333" mass="37762">MSDPVLRVQDLAVQFVSQTGNLLQRRERILRAVDGISFDLEPGETLGIVGESGSGKSTLARAILGLIKPCRGRVLWRGEDLTKLEREALREKRKDIQIVFQDPVASLNPRMTAGAIIAEPLWTFYPQMERLQVEERARGMMKLVGLLPNQINRYPHEFSGGQCQRIGIARSLVLNPRLLICDEPVSALDVSIQAQIINLLRDLQKKLGLALIFIAHDLSVVRHISDRVMVMYMGRSMELSEKHALYRKPLHPYTSALMKSVPVPDPELARKLRQELWLKDDTPSPFDPPRGCVFHTRCPYVVRRCKVDVPPLRRLESGDWAACHRAEELDLTV</sequence>
<gene>
    <name evidence="6" type="ORF">V3330_09855</name>
</gene>
<evidence type="ECO:0000259" key="5">
    <source>
        <dbReference type="PROSITE" id="PS50893"/>
    </source>
</evidence>
<evidence type="ECO:0000313" key="6">
    <source>
        <dbReference type="EMBL" id="MEJ8567927.1"/>
    </source>
</evidence>
<reference evidence="6 7" key="1">
    <citation type="submission" date="2024-02" db="EMBL/GenBank/DDBJ databases">
        <title>A novel Wenzhouxiangellaceae bacterium, isolated from coastal sediments.</title>
        <authorList>
            <person name="Du Z.-J."/>
            <person name="Ye Y.-Q."/>
            <person name="Zhang X.-Y."/>
        </authorList>
    </citation>
    <scope>NUCLEOTIDE SEQUENCE [LARGE SCALE GENOMIC DNA]</scope>
    <source>
        <strain evidence="6 7">CH-27</strain>
    </source>
</reference>
<dbReference type="GO" id="GO:0005524">
    <property type="term" value="F:ATP binding"/>
    <property type="evidence" value="ECO:0007669"/>
    <property type="project" value="UniProtKB-KW"/>
</dbReference>
<dbReference type="Pfam" id="PF08352">
    <property type="entry name" value="oligo_HPY"/>
    <property type="match status" value="1"/>
</dbReference>
<dbReference type="InterPro" id="IPR027417">
    <property type="entry name" value="P-loop_NTPase"/>
</dbReference>
<proteinExistence type="inferred from homology"/>
<evidence type="ECO:0000256" key="4">
    <source>
        <dbReference type="ARBA" id="ARBA00022840"/>
    </source>
</evidence>
<dbReference type="GO" id="GO:0055085">
    <property type="term" value="P:transmembrane transport"/>
    <property type="evidence" value="ECO:0007669"/>
    <property type="project" value="UniProtKB-ARBA"/>
</dbReference>
<dbReference type="InterPro" id="IPR003593">
    <property type="entry name" value="AAA+_ATPase"/>
</dbReference>
<keyword evidence="2" id="KW-0813">Transport</keyword>
<dbReference type="CDD" id="cd03257">
    <property type="entry name" value="ABC_NikE_OppD_transporters"/>
    <property type="match status" value="1"/>
</dbReference>
<dbReference type="Proteomes" id="UP001359886">
    <property type="component" value="Unassembled WGS sequence"/>
</dbReference>
<dbReference type="GO" id="GO:0016887">
    <property type="term" value="F:ATP hydrolysis activity"/>
    <property type="evidence" value="ECO:0007669"/>
    <property type="project" value="InterPro"/>
</dbReference>
<evidence type="ECO:0000256" key="3">
    <source>
        <dbReference type="ARBA" id="ARBA00022741"/>
    </source>
</evidence>
<keyword evidence="7" id="KW-1185">Reference proteome</keyword>
<dbReference type="SMART" id="SM00382">
    <property type="entry name" value="AAA"/>
    <property type="match status" value="1"/>
</dbReference>
<comment type="caution">
    <text evidence="6">The sequence shown here is derived from an EMBL/GenBank/DDBJ whole genome shotgun (WGS) entry which is preliminary data.</text>
</comment>
<dbReference type="PANTHER" id="PTHR43776:SF7">
    <property type="entry name" value="D,D-DIPEPTIDE TRANSPORT ATP-BINDING PROTEIN DDPF-RELATED"/>
    <property type="match status" value="1"/>
</dbReference>
<dbReference type="PROSITE" id="PS00211">
    <property type="entry name" value="ABC_TRANSPORTER_1"/>
    <property type="match status" value="1"/>
</dbReference>
<dbReference type="GO" id="GO:0015833">
    <property type="term" value="P:peptide transport"/>
    <property type="evidence" value="ECO:0007669"/>
    <property type="project" value="InterPro"/>
</dbReference>
<comment type="similarity">
    <text evidence="1">Belongs to the ABC transporter superfamily.</text>
</comment>
<keyword evidence="3" id="KW-0547">Nucleotide-binding</keyword>
<feature type="domain" description="ABC transporter" evidence="5">
    <location>
        <begin position="6"/>
        <end position="258"/>
    </location>
</feature>
<keyword evidence="4 6" id="KW-0067">ATP-binding</keyword>
<accession>A0AAW9R6T5</accession>
<evidence type="ECO:0000256" key="1">
    <source>
        <dbReference type="ARBA" id="ARBA00005417"/>
    </source>
</evidence>
<dbReference type="SUPFAM" id="SSF52540">
    <property type="entry name" value="P-loop containing nucleoside triphosphate hydrolases"/>
    <property type="match status" value="1"/>
</dbReference>
<dbReference type="Gene3D" id="3.40.50.300">
    <property type="entry name" value="P-loop containing nucleotide triphosphate hydrolases"/>
    <property type="match status" value="1"/>
</dbReference>
<dbReference type="FunFam" id="3.40.50.300:FF:000016">
    <property type="entry name" value="Oligopeptide ABC transporter ATP-binding component"/>
    <property type="match status" value="1"/>
</dbReference>
<dbReference type="PANTHER" id="PTHR43776">
    <property type="entry name" value="TRANSPORT ATP-BINDING PROTEIN"/>
    <property type="match status" value="1"/>
</dbReference>
<dbReference type="InterPro" id="IPR013563">
    <property type="entry name" value="Oligopep_ABC_C"/>
</dbReference>
<dbReference type="PROSITE" id="PS50893">
    <property type="entry name" value="ABC_TRANSPORTER_2"/>
    <property type="match status" value="1"/>
</dbReference>
<protein>
    <submittedName>
        <fullName evidence="6">Oligopeptide/dipeptide ABC transporter ATP-binding protein</fullName>
    </submittedName>
</protein>
<evidence type="ECO:0000313" key="7">
    <source>
        <dbReference type="Proteomes" id="UP001359886"/>
    </source>
</evidence>
<dbReference type="RefSeq" id="WP_354695247.1">
    <property type="nucleotide sequence ID" value="NZ_JAZHOG010000005.1"/>
</dbReference>
<name>A0AAW9R6T5_9GAMM</name>
<dbReference type="InterPro" id="IPR050319">
    <property type="entry name" value="ABC_transp_ATP-bind"/>
</dbReference>